<dbReference type="InterPro" id="IPR016024">
    <property type="entry name" value="ARM-type_fold"/>
</dbReference>
<gene>
    <name evidence="1" type="ORF">SteCoe_33043</name>
</gene>
<organism evidence="1 2">
    <name type="scientific">Stentor coeruleus</name>
    <dbReference type="NCBI Taxonomy" id="5963"/>
    <lineage>
        <taxon>Eukaryota</taxon>
        <taxon>Sar</taxon>
        <taxon>Alveolata</taxon>
        <taxon>Ciliophora</taxon>
        <taxon>Postciliodesmatophora</taxon>
        <taxon>Heterotrichea</taxon>
        <taxon>Heterotrichida</taxon>
        <taxon>Stentoridae</taxon>
        <taxon>Stentor</taxon>
    </lineage>
</organism>
<evidence type="ECO:0000313" key="2">
    <source>
        <dbReference type="Proteomes" id="UP000187209"/>
    </source>
</evidence>
<reference evidence="1 2" key="1">
    <citation type="submission" date="2016-11" db="EMBL/GenBank/DDBJ databases">
        <title>The macronuclear genome of Stentor coeruleus: a giant cell with tiny introns.</title>
        <authorList>
            <person name="Slabodnick M."/>
            <person name="Ruby J.G."/>
            <person name="Reiff S.B."/>
            <person name="Swart E.C."/>
            <person name="Gosai S."/>
            <person name="Prabakaran S."/>
            <person name="Witkowska E."/>
            <person name="Larue G.E."/>
            <person name="Fisher S."/>
            <person name="Freeman R.M."/>
            <person name="Gunawardena J."/>
            <person name="Chu W."/>
            <person name="Stover N.A."/>
            <person name="Gregory B.D."/>
            <person name="Nowacki M."/>
            <person name="Derisi J."/>
            <person name="Roy S.W."/>
            <person name="Marshall W.F."/>
            <person name="Sood P."/>
        </authorList>
    </citation>
    <scope>NUCLEOTIDE SEQUENCE [LARGE SCALE GENOMIC DNA]</scope>
    <source>
        <strain evidence="1">WM001</strain>
    </source>
</reference>
<comment type="caution">
    <text evidence="1">The sequence shown here is derived from an EMBL/GenBank/DDBJ whole genome shotgun (WGS) entry which is preliminary data.</text>
</comment>
<dbReference type="Proteomes" id="UP000187209">
    <property type="component" value="Unassembled WGS sequence"/>
</dbReference>
<name>A0A1R2AXP5_9CILI</name>
<dbReference type="SUPFAM" id="SSF48371">
    <property type="entry name" value="ARM repeat"/>
    <property type="match status" value="1"/>
</dbReference>
<sequence length="735" mass="84311">MERFEKLKQILSKPKENKIEFLQDLIEVVIDDGEIDETQESFYKKGILYLTSWILLPQTSISALPEDFLKILSLLDTDTSSLLPLFYAKFEQKYENLSKIICNDTLVAIALTIPNYGEKFLHLLNSDDCISPLLWLLTYSPSHLKLASEYLPIAISKPYGINELIDSFSKGDNTYKLKNLLIKILKLTPKTNKNQYLLQVLPQMVLIITEYKCDLIVENILEHVLNHFIIRTPELFLKMYDKVEEKLKADQRVKLFRILMQFVPPHVVVLYEIAKRFRFFVEFYEFLAGGCLEIKGQVLAMLGQFFLYWQEASLMFVEYSENLTSTYKFTDLADGSITFEKQEAQLNPMDHLNHLSSMLEHFANCSGSSKILSSIFSCLLIHFSESSSFSITYLVNYMLENLEPIFLISLTSEVQHFLEKTLISEDDKMLGLSLQIISQSMQNNPDKSFLLRISSRLLQLSKHENQFISQISQEIDKKISLILMKTTEIIGENPQDIDKKILEDLESQEAYICGIGLYRLSLNLQSLSIMPWELLDRHIGKDPFVFGELALCYKKALSFKPLEGLAHIFKKFAEASLENKSKILEILFVWIRGQKHIENFHKILMGFLMGQVSPNNDDMVKDGALVIIGKIVKKLGPGFHLYINDVVCEAVACIKLSNSRIASGRDAYKSTASGILVLEKVVKYCYADHVDPYLPEIAGAIQIFRGLYKKNDSLSVLAGNLEYEIQKRKLEELDL</sequence>
<dbReference type="EMBL" id="MPUH01001218">
    <property type="protein sequence ID" value="OMJ69272.1"/>
    <property type="molecule type" value="Genomic_DNA"/>
</dbReference>
<evidence type="ECO:0000313" key="1">
    <source>
        <dbReference type="EMBL" id="OMJ69272.1"/>
    </source>
</evidence>
<proteinExistence type="predicted"/>
<protein>
    <submittedName>
        <fullName evidence="1">Uncharacterized protein</fullName>
    </submittedName>
</protein>
<keyword evidence="2" id="KW-1185">Reference proteome</keyword>
<accession>A0A1R2AXP5</accession>
<dbReference type="AlphaFoldDB" id="A0A1R2AXP5"/>